<dbReference type="SUPFAM" id="SSF50129">
    <property type="entry name" value="GroES-like"/>
    <property type="match status" value="1"/>
</dbReference>
<dbReference type="Proteomes" id="UP001169862">
    <property type="component" value="Unassembled WGS sequence"/>
</dbReference>
<accession>A0AAW7XG47</accession>
<keyword evidence="2" id="KW-0560">Oxidoreductase</keyword>
<name>A0AAW7XG47_9GAMM</name>
<dbReference type="InterPro" id="IPR052733">
    <property type="entry name" value="Chloroplast_QOR"/>
</dbReference>
<dbReference type="Gene3D" id="3.90.180.10">
    <property type="entry name" value="Medium-chain alcohol dehydrogenases, catalytic domain"/>
    <property type="match status" value="1"/>
</dbReference>
<dbReference type="AlphaFoldDB" id="A0AAW7XG47"/>
<dbReference type="CDD" id="cd05289">
    <property type="entry name" value="MDR_like_2"/>
    <property type="match status" value="1"/>
</dbReference>
<sequence>MKAIRLDQFSEVDTFATHLTVQEVPEPALEAGEVLIRTLAAGVNPIDYKTCSGGGASAFIGDLPFIPGWEFAGEVIACGSDVTGFDSGDAVVGFIRFPERAGCYAERIAAPADQIARLPKGVAPITAAGAALAGLTAWQALFDKGNLQPQQRVLVMAAAGGVGHLAVQLAKWKGAHVVGTASPANHDHLLALGCDQAIDYRDESALEAQAPFDLIIDGVGGETGIKAIALLAATGTLITLPSVTKDQVIAAAEKEGKKALPIRVEPNGQQLAELLARIEQQELTVTVAETYPLAEVARAFTQIATGHTRGKVVLTLDN</sequence>
<protein>
    <submittedName>
        <fullName evidence="2">NADP-dependent oxidoreductase</fullName>
        <ecNumber evidence="2">1.-.-.-</ecNumber>
    </submittedName>
</protein>
<gene>
    <name evidence="2" type="ORF">Q4490_06875</name>
</gene>
<dbReference type="SMART" id="SM00829">
    <property type="entry name" value="PKS_ER"/>
    <property type="match status" value="1"/>
</dbReference>
<dbReference type="GO" id="GO:0016491">
    <property type="term" value="F:oxidoreductase activity"/>
    <property type="evidence" value="ECO:0007669"/>
    <property type="project" value="UniProtKB-KW"/>
</dbReference>
<evidence type="ECO:0000259" key="1">
    <source>
        <dbReference type="SMART" id="SM00829"/>
    </source>
</evidence>
<dbReference type="Pfam" id="PF08240">
    <property type="entry name" value="ADH_N"/>
    <property type="match status" value="1"/>
</dbReference>
<dbReference type="InterPro" id="IPR011032">
    <property type="entry name" value="GroES-like_sf"/>
</dbReference>
<dbReference type="EC" id="1.-.-.-" evidence="2"/>
<dbReference type="SUPFAM" id="SSF51735">
    <property type="entry name" value="NAD(P)-binding Rossmann-fold domains"/>
    <property type="match status" value="1"/>
</dbReference>
<feature type="domain" description="Enoyl reductase (ER)" evidence="1">
    <location>
        <begin position="16"/>
        <end position="314"/>
    </location>
</feature>
<reference evidence="2" key="1">
    <citation type="submission" date="2023-07" db="EMBL/GenBank/DDBJ databases">
        <title>Genome content predicts the carbon catabolic preferences of heterotrophic bacteria.</title>
        <authorList>
            <person name="Gralka M."/>
        </authorList>
    </citation>
    <scope>NUCLEOTIDE SEQUENCE</scope>
    <source>
        <strain evidence="2">I2M16</strain>
    </source>
</reference>
<dbReference type="PANTHER" id="PTHR44013">
    <property type="entry name" value="ZINC-TYPE ALCOHOL DEHYDROGENASE-LIKE PROTEIN C16A3.02C"/>
    <property type="match status" value="1"/>
</dbReference>
<dbReference type="RefSeq" id="WP_075179548.1">
    <property type="nucleotide sequence ID" value="NZ_CAXHZV010000013.1"/>
</dbReference>
<evidence type="ECO:0000313" key="3">
    <source>
        <dbReference type="Proteomes" id="UP001169862"/>
    </source>
</evidence>
<dbReference type="PANTHER" id="PTHR44013:SF1">
    <property type="entry name" value="ZINC-TYPE ALCOHOL DEHYDROGENASE-LIKE PROTEIN C16A3.02C"/>
    <property type="match status" value="1"/>
</dbReference>
<dbReference type="EMBL" id="JAUOPG010000003">
    <property type="protein sequence ID" value="MDO6453283.1"/>
    <property type="molecule type" value="Genomic_DNA"/>
</dbReference>
<dbReference type="InterPro" id="IPR036291">
    <property type="entry name" value="NAD(P)-bd_dom_sf"/>
</dbReference>
<comment type="caution">
    <text evidence="2">The sequence shown here is derived from an EMBL/GenBank/DDBJ whole genome shotgun (WGS) entry which is preliminary data.</text>
</comment>
<organism evidence="2 3">
    <name type="scientific">Neptunomonas phycophila</name>
    <dbReference type="NCBI Taxonomy" id="1572645"/>
    <lineage>
        <taxon>Bacteria</taxon>
        <taxon>Pseudomonadati</taxon>
        <taxon>Pseudomonadota</taxon>
        <taxon>Gammaproteobacteria</taxon>
        <taxon>Oceanospirillales</taxon>
        <taxon>Oceanospirillaceae</taxon>
        <taxon>Neptunomonas</taxon>
    </lineage>
</organism>
<dbReference type="InterPro" id="IPR020843">
    <property type="entry name" value="ER"/>
</dbReference>
<evidence type="ECO:0000313" key="2">
    <source>
        <dbReference type="EMBL" id="MDO6453283.1"/>
    </source>
</evidence>
<dbReference type="Pfam" id="PF13602">
    <property type="entry name" value="ADH_zinc_N_2"/>
    <property type="match status" value="1"/>
</dbReference>
<dbReference type="Gene3D" id="3.40.50.720">
    <property type="entry name" value="NAD(P)-binding Rossmann-like Domain"/>
    <property type="match status" value="1"/>
</dbReference>
<proteinExistence type="predicted"/>
<dbReference type="InterPro" id="IPR013154">
    <property type="entry name" value="ADH-like_N"/>
</dbReference>